<comment type="subcellular location">
    <subcellularLocation>
        <location evidence="1">Membrane</location>
        <topology evidence="1">Multi-pass membrane protein</topology>
    </subcellularLocation>
</comment>
<keyword evidence="6 10" id="KW-0472">Membrane</keyword>
<keyword evidence="12" id="KW-1185">Reference proteome</keyword>
<keyword evidence="4 10" id="KW-1133">Transmembrane helix</keyword>
<feature type="region of interest" description="Disordered" evidence="9">
    <location>
        <begin position="385"/>
        <end position="421"/>
    </location>
</feature>
<feature type="transmembrane region" description="Helical" evidence="10">
    <location>
        <begin position="162"/>
        <end position="184"/>
    </location>
</feature>
<feature type="transmembrane region" description="Helical" evidence="10">
    <location>
        <begin position="129"/>
        <end position="150"/>
    </location>
</feature>
<dbReference type="InParanoid" id="A0A1W4WHW8"/>
<dbReference type="AlphaFoldDB" id="A0A1W4WHW8"/>
<dbReference type="STRING" id="224129.A0A1W4WHW8"/>
<protein>
    <submittedName>
        <fullName evidence="13">Uncharacterized protein LOC108735848 isoform X1</fullName>
    </submittedName>
</protein>
<dbReference type="InterPro" id="IPR003280">
    <property type="entry name" value="2pore_dom_K_chnl"/>
</dbReference>
<dbReference type="GO" id="GO:0022841">
    <property type="term" value="F:potassium ion leak channel activity"/>
    <property type="evidence" value="ECO:0007669"/>
    <property type="project" value="TreeGrafter"/>
</dbReference>
<evidence type="ECO:0000313" key="13">
    <source>
        <dbReference type="RefSeq" id="XP_018323541.1"/>
    </source>
</evidence>
<evidence type="ECO:0000256" key="6">
    <source>
        <dbReference type="ARBA" id="ARBA00023136"/>
    </source>
</evidence>
<evidence type="ECO:0000256" key="2">
    <source>
        <dbReference type="ARBA" id="ARBA00022448"/>
    </source>
</evidence>
<organism evidence="12 13">
    <name type="scientific">Agrilus planipennis</name>
    <name type="common">Emerald ash borer</name>
    <name type="synonym">Agrilus marcopoli</name>
    <dbReference type="NCBI Taxonomy" id="224129"/>
    <lineage>
        <taxon>Eukaryota</taxon>
        <taxon>Metazoa</taxon>
        <taxon>Ecdysozoa</taxon>
        <taxon>Arthropoda</taxon>
        <taxon>Hexapoda</taxon>
        <taxon>Insecta</taxon>
        <taxon>Pterygota</taxon>
        <taxon>Neoptera</taxon>
        <taxon>Endopterygota</taxon>
        <taxon>Coleoptera</taxon>
        <taxon>Polyphaga</taxon>
        <taxon>Elateriformia</taxon>
        <taxon>Buprestoidea</taxon>
        <taxon>Buprestidae</taxon>
        <taxon>Agrilinae</taxon>
        <taxon>Agrilus</taxon>
    </lineage>
</organism>
<keyword evidence="3 8" id="KW-0812">Transmembrane</keyword>
<feature type="compositionally biased region" description="Basic and acidic residues" evidence="9">
    <location>
        <begin position="392"/>
        <end position="405"/>
    </location>
</feature>
<dbReference type="InterPro" id="IPR013099">
    <property type="entry name" value="K_chnl_dom"/>
</dbReference>
<keyword evidence="2 8" id="KW-0813">Transport</keyword>
<dbReference type="PANTHER" id="PTHR11003">
    <property type="entry name" value="POTASSIUM CHANNEL, SUBFAMILY K"/>
    <property type="match status" value="1"/>
</dbReference>
<dbReference type="Proteomes" id="UP000192223">
    <property type="component" value="Unplaced"/>
</dbReference>
<keyword evidence="7 8" id="KW-0407">Ion channel</keyword>
<evidence type="ECO:0000256" key="7">
    <source>
        <dbReference type="ARBA" id="ARBA00023303"/>
    </source>
</evidence>
<evidence type="ECO:0000256" key="4">
    <source>
        <dbReference type="ARBA" id="ARBA00022989"/>
    </source>
</evidence>
<dbReference type="OrthoDB" id="297496at2759"/>
<keyword evidence="5 8" id="KW-0406">Ion transport</keyword>
<dbReference type="GeneID" id="108735848"/>
<sequence>MSRYLDPEGLEPSKPSACSRFLRYTWKTITCIFSHIFLVSLVVSYCIFGAKTFETLEKDHEMEVKKNISSIRGRIIDKLWFNLTSEPYLREENFTFLIVKHLKEFEGELLKAMNKDGWDGEEDINKVQWTFAGALFYSIIVITTIGYGHIAPKTTLGKVVTIFYAILGIPLMLLCLSNIGDVMATSFRFLYWRVCCYICTKKPKKPRRVRQRGGTIRREGGRGSYRSKTQSLRRSVRTSTRSADSGFDYGDVNPLSHSDTEIRVHEELPPMKVRGASLPRMKPGQNSRFREMSTVNQRPNQYGAGRVQQRGGSLDRRRAPKVWDPSLDLNTFPDAPVLCNKYALEGPEIESNHIQRGGIRRSFERSRGRRAVSMPRTHNYLELPVPVSPARSTEDLRPRQSESLKRPSPSRHHASPRIMSPLGYGSKSLYIEEESDTEYFDDGMSFESSRTTRIRPVPIWLCVFLVVSYIFAGAFLFTAWENWDYLDSAYFCFITLTTIGFGDFVPAKRVTENAEMSIALCSLYLLFGISLLAMSFNLVQEEVIANVKSVAKTLGIIKSDDIDDDDD</sequence>
<dbReference type="PANTHER" id="PTHR11003:SF334">
    <property type="entry name" value="FI03418P"/>
    <property type="match status" value="1"/>
</dbReference>
<comment type="similarity">
    <text evidence="8">Belongs to the two pore domain potassium channel (TC 1.A.1.8) family.</text>
</comment>
<dbReference type="Pfam" id="PF07885">
    <property type="entry name" value="Ion_trans_2"/>
    <property type="match status" value="2"/>
</dbReference>
<feature type="region of interest" description="Disordered" evidence="9">
    <location>
        <begin position="208"/>
        <end position="250"/>
    </location>
</feature>
<feature type="transmembrane region" description="Helical" evidence="10">
    <location>
        <begin position="488"/>
        <end position="506"/>
    </location>
</feature>
<reference evidence="13" key="1">
    <citation type="submission" date="2025-08" db="UniProtKB">
        <authorList>
            <consortium name="RefSeq"/>
        </authorList>
    </citation>
    <scope>IDENTIFICATION</scope>
    <source>
        <tissue evidence="13">Entire body</tissue>
    </source>
</reference>
<dbReference type="FunFam" id="1.10.287.70:FF:000316">
    <property type="entry name" value="FI03418p"/>
    <property type="match status" value="1"/>
</dbReference>
<name>A0A1W4WHW8_AGRPL</name>
<dbReference type="GO" id="GO:0005886">
    <property type="term" value="C:plasma membrane"/>
    <property type="evidence" value="ECO:0007669"/>
    <property type="project" value="TreeGrafter"/>
</dbReference>
<feature type="compositionally biased region" description="Low complexity" evidence="9">
    <location>
        <begin position="229"/>
        <end position="242"/>
    </location>
</feature>
<feature type="transmembrane region" description="Helical" evidence="10">
    <location>
        <begin position="24"/>
        <end position="48"/>
    </location>
</feature>
<dbReference type="CTD" id="38133"/>
<evidence type="ECO:0000256" key="8">
    <source>
        <dbReference type="RuleBase" id="RU003857"/>
    </source>
</evidence>
<dbReference type="Gene3D" id="1.10.287.70">
    <property type="match status" value="2"/>
</dbReference>
<dbReference type="PRINTS" id="PR01333">
    <property type="entry name" value="2POREKCHANEL"/>
</dbReference>
<evidence type="ECO:0000256" key="5">
    <source>
        <dbReference type="ARBA" id="ARBA00023065"/>
    </source>
</evidence>
<dbReference type="RefSeq" id="XP_018323541.1">
    <property type="nucleotide sequence ID" value="XM_018468039.2"/>
</dbReference>
<feature type="transmembrane region" description="Helical" evidence="10">
    <location>
        <begin position="518"/>
        <end position="539"/>
    </location>
</feature>
<evidence type="ECO:0000259" key="11">
    <source>
        <dbReference type="Pfam" id="PF07885"/>
    </source>
</evidence>
<dbReference type="SUPFAM" id="SSF81324">
    <property type="entry name" value="Voltage-gated potassium channels"/>
    <property type="match status" value="2"/>
</dbReference>
<dbReference type="FunCoup" id="A0A1W4WHW8">
    <property type="interactions" value="7"/>
</dbReference>
<dbReference type="GO" id="GO:0015271">
    <property type="term" value="F:outward rectifier potassium channel activity"/>
    <property type="evidence" value="ECO:0007669"/>
    <property type="project" value="TreeGrafter"/>
</dbReference>
<evidence type="ECO:0000256" key="1">
    <source>
        <dbReference type="ARBA" id="ARBA00004141"/>
    </source>
</evidence>
<feature type="transmembrane region" description="Helical" evidence="10">
    <location>
        <begin position="457"/>
        <end position="476"/>
    </location>
</feature>
<accession>A0A1W4WHW8</accession>
<dbReference type="KEGG" id="apln:108735848"/>
<evidence type="ECO:0000256" key="9">
    <source>
        <dbReference type="SAM" id="MobiDB-lite"/>
    </source>
</evidence>
<evidence type="ECO:0000313" key="12">
    <source>
        <dbReference type="Proteomes" id="UP000192223"/>
    </source>
</evidence>
<gene>
    <name evidence="13" type="primary">LOC108735848</name>
</gene>
<proteinExistence type="inferred from homology"/>
<feature type="domain" description="Potassium channel" evidence="11">
    <location>
        <begin position="465"/>
        <end position="542"/>
    </location>
</feature>
<dbReference type="GO" id="GO:0030322">
    <property type="term" value="P:stabilization of membrane potential"/>
    <property type="evidence" value="ECO:0007669"/>
    <property type="project" value="TreeGrafter"/>
</dbReference>
<feature type="domain" description="Potassium channel" evidence="11">
    <location>
        <begin position="128"/>
        <end position="183"/>
    </location>
</feature>
<evidence type="ECO:0000256" key="3">
    <source>
        <dbReference type="ARBA" id="ARBA00022692"/>
    </source>
</evidence>
<evidence type="ECO:0000256" key="10">
    <source>
        <dbReference type="SAM" id="Phobius"/>
    </source>
</evidence>